<protein>
    <submittedName>
        <fullName evidence="1">Uncharacterized protein</fullName>
    </submittedName>
</protein>
<dbReference type="OrthoDB" id="271711at2"/>
<dbReference type="Proteomes" id="UP000198960">
    <property type="component" value="Unassembled WGS sequence"/>
</dbReference>
<accession>A0A1H8R032</accession>
<organism evidence="1 2">
    <name type="scientific">Trujillonella endophytica</name>
    <dbReference type="NCBI Taxonomy" id="673521"/>
    <lineage>
        <taxon>Bacteria</taxon>
        <taxon>Bacillati</taxon>
        <taxon>Actinomycetota</taxon>
        <taxon>Actinomycetes</taxon>
        <taxon>Geodermatophilales</taxon>
        <taxon>Geodermatophilaceae</taxon>
        <taxon>Trujillonella</taxon>
    </lineage>
</organism>
<dbReference type="AlphaFoldDB" id="A0A1H8R032"/>
<name>A0A1H8R032_9ACTN</name>
<sequence>MTTLPREGLLLELAATMGGFRAEQFSGELYDLFTTPTYWPALLTSRPCLLVGGRGTGKTTVLRGLSYEGQARLAGTSVEEWPLIGLYWRIDTTVVTAFRGAGLSEEAWVPIFSHYVNLTLTRLLCEFASWQSEAREVYLDASVEMARACRSLHLPPAHSFSHALELLDDELASFEAYINNVRGANTVELSMLGRPVELLVTALRATLGIGDKQFAFLVDEYENLEDYQQRVINTLIKHSGEARYTFKVGMRETGHRERRTLNVNESLSEPADYAYIDISRRLKESDFADFAEQVCNDRLGRVRSQRRSVADIKSLLPALSEADEAQRLGISARLVEAKRRLGREGAPQEVVSAFSALDPLAAYLTVFWNEGRTETLAETVADALANPREWSTRLTNYQHAMLFTIRRGMRGHRKYYAGWDTYVQLADGNIRYLLQLVNEALERHVLEERLLDEPVSVDVQTNAAQEVGRRIVQQLPGVGARGAQVTKLILGFGRIFQVMAVQPEGHTPEVTQLRVGWLGADARTVEEVEDLLAACVMHLAMLRFPGDKMAAVSGETRSFDYQLHPIFAPFFGFSYRRKRRISVDVADILQLATSDSSRTIRKILQRSNRDSDLELPEQLALFRGYYHDSPE</sequence>
<dbReference type="InterPro" id="IPR056955">
    <property type="entry name" value="ORC-CDC6-like"/>
</dbReference>
<proteinExistence type="predicted"/>
<evidence type="ECO:0000313" key="2">
    <source>
        <dbReference type="Proteomes" id="UP000198960"/>
    </source>
</evidence>
<dbReference type="EMBL" id="FOEE01000002">
    <property type="protein sequence ID" value="SEO59805.1"/>
    <property type="molecule type" value="Genomic_DNA"/>
</dbReference>
<keyword evidence="2" id="KW-1185">Reference proteome</keyword>
<dbReference type="Pfam" id="PF24389">
    <property type="entry name" value="ORC-CDC6-like"/>
    <property type="match status" value="1"/>
</dbReference>
<evidence type="ECO:0000313" key="1">
    <source>
        <dbReference type="EMBL" id="SEO59805.1"/>
    </source>
</evidence>
<dbReference type="STRING" id="673521.SAMN05660991_00918"/>
<reference evidence="2" key="1">
    <citation type="submission" date="2016-10" db="EMBL/GenBank/DDBJ databases">
        <authorList>
            <person name="Varghese N."/>
            <person name="Submissions S."/>
        </authorList>
    </citation>
    <scope>NUCLEOTIDE SEQUENCE [LARGE SCALE GENOMIC DNA]</scope>
    <source>
        <strain evidence="2">DSM 45413</strain>
    </source>
</reference>
<gene>
    <name evidence="1" type="ORF">SAMN05660991_00918</name>
</gene>
<dbReference type="RefSeq" id="WP_091940591.1">
    <property type="nucleotide sequence ID" value="NZ_FOEE01000002.1"/>
</dbReference>